<dbReference type="REBASE" id="407718">
    <property type="entry name" value="S.SsaH010ORF5520P"/>
</dbReference>
<dbReference type="GO" id="GO:0009307">
    <property type="term" value="P:DNA restriction-modification system"/>
    <property type="evidence" value="ECO:0007669"/>
    <property type="project" value="UniProtKB-KW"/>
</dbReference>
<comment type="similarity">
    <text evidence="1">Belongs to the type-I restriction system S methylase family.</text>
</comment>
<proteinExistence type="inferred from homology"/>
<accession>A0A7H8V6R5</accession>
<dbReference type="Gene3D" id="1.10.287.1120">
    <property type="entry name" value="Bipartite methylase S protein"/>
    <property type="match status" value="2"/>
</dbReference>
<dbReference type="Pfam" id="PF01420">
    <property type="entry name" value="Methylase_S"/>
    <property type="match status" value="2"/>
</dbReference>
<evidence type="ECO:0000256" key="2">
    <source>
        <dbReference type="ARBA" id="ARBA00022747"/>
    </source>
</evidence>
<dbReference type="AlphaFoldDB" id="A0A7H8V6R5"/>
<evidence type="ECO:0000259" key="4">
    <source>
        <dbReference type="Pfam" id="PF01420"/>
    </source>
</evidence>
<gene>
    <name evidence="5" type="ORF">FFV08_05525</name>
</gene>
<feature type="domain" description="Type I restriction modification DNA specificity" evidence="4">
    <location>
        <begin position="21"/>
        <end position="169"/>
    </location>
</feature>
<keyword evidence="5" id="KW-0540">Nuclease</keyword>
<dbReference type="CDD" id="cd17262">
    <property type="entry name" value="RMtype1_S_Aco12261I-TRD2-CR2"/>
    <property type="match status" value="1"/>
</dbReference>
<reference evidence="5 6" key="1">
    <citation type="submission" date="2019-05" db="EMBL/GenBank/DDBJ databases">
        <title>The organization of the Streptococcus sanguinis genomes.</title>
        <authorList>
            <person name="Wu C.H."/>
            <person name="Chen Y.Y.M."/>
            <person name="Wang H.Y."/>
        </authorList>
    </citation>
    <scope>NUCLEOTIDE SEQUENCE [LARGE SCALE GENOMIC DNA]</scope>
    <source>
        <strain evidence="5 6">CGMH010</strain>
    </source>
</reference>
<dbReference type="GO" id="GO:0004519">
    <property type="term" value="F:endonuclease activity"/>
    <property type="evidence" value="ECO:0007669"/>
    <property type="project" value="UniProtKB-KW"/>
</dbReference>
<evidence type="ECO:0000256" key="3">
    <source>
        <dbReference type="ARBA" id="ARBA00023125"/>
    </source>
</evidence>
<dbReference type="PANTHER" id="PTHR30408:SF12">
    <property type="entry name" value="TYPE I RESTRICTION ENZYME MJAVIII SPECIFICITY SUBUNIT"/>
    <property type="match status" value="1"/>
</dbReference>
<dbReference type="InterPro" id="IPR044946">
    <property type="entry name" value="Restrct_endonuc_typeI_TRD_sf"/>
</dbReference>
<name>A0A7H8V6R5_STRSA</name>
<dbReference type="Gene3D" id="3.90.220.20">
    <property type="entry name" value="DNA methylase specificity domains"/>
    <property type="match status" value="2"/>
</dbReference>
<keyword evidence="3" id="KW-0238">DNA-binding</keyword>
<dbReference type="PANTHER" id="PTHR30408">
    <property type="entry name" value="TYPE-1 RESTRICTION ENZYME ECOKI SPECIFICITY PROTEIN"/>
    <property type="match status" value="1"/>
</dbReference>
<evidence type="ECO:0000313" key="5">
    <source>
        <dbReference type="EMBL" id="QLB52140.1"/>
    </source>
</evidence>
<dbReference type="CDD" id="cd17288">
    <property type="entry name" value="RMtype1_S_LlaAI06ORF1089P_TRD1-CR1_like"/>
    <property type="match status" value="1"/>
</dbReference>
<evidence type="ECO:0000313" key="6">
    <source>
        <dbReference type="Proteomes" id="UP000509410"/>
    </source>
</evidence>
<dbReference type="InterPro" id="IPR000055">
    <property type="entry name" value="Restrct_endonuc_typeI_TRD"/>
</dbReference>
<sequence length="373" mass="42570">MTEERKAPAIRFKEFSGQNAEAWEQRKLEEVVEVNSGKDYKHLSTGTIPVYGTGGYMLSVSESLSDVDGIGIGRKGTIDKPYILKAPFWTVDTLFYCIPKDANNLYFVYSVFNNVTWKNLDESTGVPSLSKITINNIQSFFPTPPEQRVIGSFFQELDQLITLQQRKLEKSRRIKKAMLQKMFPGNKQTVPAIRFKEFSGVAWKKWKLEEVADRFDNLRIPVSANKRKSGSIPYYGANGIQDYVDGYTHDGEYVLIAEDGANDLKDYPIQYVNGKVWVNNHAHVVQGRSKMVDTKFLAFAMKQINFKPYLVGGGRAKLNADIMMKLPLKLPTPPEQRAIGSFFQDLDKFITLQQCRLDKLQNMKKALLEQMMM</sequence>
<evidence type="ECO:0000256" key="1">
    <source>
        <dbReference type="ARBA" id="ARBA00010923"/>
    </source>
</evidence>
<keyword evidence="5" id="KW-0378">Hydrolase</keyword>
<organism evidence="5 6">
    <name type="scientific">Streptococcus sanguinis</name>
    <dbReference type="NCBI Taxonomy" id="1305"/>
    <lineage>
        <taxon>Bacteria</taxon>
        <taxon>Bacillati</taxon>
        <taxon>Bacillota</taxon>
        <taxon>Bacilli</taxon>
        <taxon>Lactobacillales</taxon>
        <taxon>Streptococcaceae</taxon>
        <taxon>Streptococcus</taxon>
    </lineage>
</organism>
<feature type="domain" description="Type I restriction modification DNA specificity" evidence="4">
    <location>
        <begin position="202"/>
        <end position="361"/>
    </location>
</feature>
<dbReference type="SUPFAM" id="SSF116734">
    <property type="entry name" value="DNA methylase specificity domain"/>
    <property type="match status" value="2"/>
</dbReference>
<dbReference type="InterPro" id="IPR052021">
    <property type="entry name" value="Type-I_RS_S_subunit"/>
</dbReference>
<dbReference type="Proteomes" id="UP000509410">
    <property type="component" value="Chromosome"/>
</dbReference>
<protein>
    <submittedName>
        <fullName evidence="5">Restriction endonuclease subunit S</fullName>
    </submittedName>
</protein>
<dbReference type="GO" id="GO:0003677">
    <property type="term" value="F:DNA binding"/>
    <property type="evidence" value="ECO:0007669"/>
    <property type="project" value="UniProtKB-KW"/>
</dbReference>
<keyword evidence="5" id="KW-0255">Endonuclease</keyword>
<dbReference type="EMBL" id="CP040556">
    <property type="protein sequence ID" value="QLB52140.1"/>
    <property type="molecule type" value="Genomic_DNA"/>
</dbReference>
<keyword evidence="2" id="KW-0680">Restriction system</keyword>